<feature type="domain" description="Ketoreductase" evidence="3">
    <location>
        <begin position="8"/>
        <end position="189"/>
    </location>
</feature>
<dbReference type="RefSeq" id="WP_035015120.1">
    <property type="nucleotide sequence ID" value="NZ_ARZY01000023.1"/>
</dbReference>
<dbReference type="Pfam" id="PF13561">
    <property type="entry name" value="adh_short_C2"/>
    <property type="match status" value="1"/>
</dbReference>
<dbReference type="FunFam" id="3.40.50.720:FF:000173">
    <property type="entry name" value="3-oxoacyl-[acyl-carrier protein] reductase"/>
    <property type="match status" value="1"/>
</dbReference>
<dbReference type="PANTHER" id="PTHR42760:SF133">
    <property type="entry name" value="3-OXOACYL-[ACYL-CARRIER-PROTEIN] REDUCTASE"/>
    <property type="match status" value="1"/>
</dbReference>
<dbReference type="eggNOG" id="COG1028">
    <property type="taxonomic scope" value="Bacteria"/>
</dbReference>
<gene>
    <name evidence="4" type="ORF">DS2_12368</name>
</gene>
<keyword evidence="2" id="KW-0560">Oxidoreductase</keyword>
<evidence type="ECO:0000313" key="4">
    <source>
        <dbReference type="EMBL" id="EWH09476.1"/>
    </source>
</evidence>
<dbReference type="AlphaFoldDB" id="W7QBU4"/>
<dbReference type="PANTHER" id="PTHR42760">
    <property type="entry name" value="SHORT-CHAIN DEHYDROGENASES/REDUCTASES FAMILY MEMBER"/>
    <property type="match status" value="1"/>
</dbReference>
<dbReference type="InterPro" id="IPR057326">
    <property type="entry name" value="KR_dom"/>
</dbReference>
<comment type="caution">
    <text evidence="4">The sequence shown here is derived from an EMBL/GenBank/DDBJ whole genome shotgun (WGS) entry which is preliminary data.</text>
</comment>
<dbReference type="PROSITE" id="PS00061">
    <property type="entry name" value="ADH_SHORT"/>
    <property type="match status" value="1"/>
</dbReference>
<dbReference type="InterPro" id="IPR002347">
    <property type="entry name" value="SDR_fam"/>
</dbReference>
<organism evidence="4 5">
    <name type="scientific">Catenovulum agarivorans DS-2</name>
    <dbReference type="NCBI Taxonomy" id="1328313"/>
    <lineage>
        <taxon>Bacteria</taxon>
        <taxon>Pseudomonadati</taxon>
        <taxon>Pseudomonadota</taxon>
        <taxon>Gammaproteobacteria</taxon>
        <taxon>Alteromonadales</taxon>
        <taxon>Alteromonadaceae</taxon>
        <taxon>Catenovulum</taxon>
    </lineage>
</organism>
<dbReference type="OrthoDB" id="9804774at2"/>
<protein>
    <submittedName>
        <fullName evidence="4">3-oxoacyl-ACP reductase</fullName>
    </submittedName>
</protein>
<accession>W7QBU4</accession>
<dbReference type="SMART" id="SM00822">
    <property type="entry name" value="PKS_KR"/>
    <property type="match status" value="1"/>
</dbReference>
<evidence type="ECO:0000256" key="1">
    <source>
        <dbReference type="ARBA" id="ARBA00006484"/>
    </source>
</evidence>
<evidence type="ECO:0000259" key="3">
    <source>
        <dbReference type="SMART" id="SM00822"/>
    </source>
</evidence>
<dbReference type="InterPro" id="IPR020904">
    <property type="entry name" value="Sc_DH/Rdtase_CS"/>
</dbReference>
<dbReference type="EMBL" id="ARZY01000023">
    <property type="protein sequence ID" value="EWH09476.1"/>
    <property type="molecule type" value="Genomic_DNA"/>
</dbReference>
<sequence>MQTLNSNKTILITGASGGIGFASAKLLALAGYNLILHGRNADKLAEVKAQLLTTNSAIRIECLTADLAELGVIASLFKQVQQFKLPLYGLVHCAGSLYEAPLMMLKPAEIHQQLQLHVASAIELAQYASRFMLRQKQGSIVFVSSVVANQGAAGQSVYAAAKSALSGLTKSLAKELGAQGIRVNCVSPGFIQTELVAHYNEQQQQALQQQTMLKRLGQADDVAELIEFLLSDKAGYITAQEIAVDGGLTLP</sequence>
<keyword evidence="5" id="KW-1185">Reference proteome</keyword>
<reference evidence="4 5" key="1">
    <citation type="journal article" date="2014" name="Genome Announc.">
        <title>Draft Genome Sequence of the Agar-Degrading Bacterium Catenovulum sp. Strain DS-2, Isolated from Intestines of Haliotis diversicolor.</title>
        <authorList>
            <person name="Shan D."/>
            <person name="Li X."/>
            <person name="Gu Z."/>
            <person name="Wei G."/>
            <person name="Gao Z."/>
            <person name="Shao Z."/>
        </authorList>
    </citation>
    <scope>NUCLEOTIDE SEQUENCE [LARGE SCALE GENOMIC DNA]</scope>
    <source>
        <strain evidence="4 5">DS-2</strain>
    </source>
</reference>
<dbReference type="PRINTS" id="PR00081">
    <property type="entry name" value="GDHRDH"/>
</dbReference>
<evidence type="ECO:0000256" key="2">
    <source>
        <dbReference type="ARBA" id="ARBA00023002"/>
    </source>
</evidence>
<dbReference type="CDD" id="cd05233">
    <property type="entry name" value="SDR_c"/>
    <property type="match status" value="1"/>
</dbReference>
<comment type="similarity">
    <text evidence="1">Belongs to the short-chain dehydrogenases/reductases (SDR) family.</text>
</comment>
<proteinExistence type="inferred from homology"/>
<dbReference type="Proteomes" id="UP000019276">
    <property type="component" value="Unassembled WGS sequence"/>
</dbReference>
<dbReference type="Gene3D" id="3.40.50.720">
    <property type="entry name" value="NAD(P)-binding Rossmann-like Domain"/>
    <property type="match status" value="1"/>
</dbReference>
<dbReference type="PRINTS" id="PR00080">
    <property type="entry name" value="SDRFAMILY"/>
</dbReference>
<evidence type="ECO:0000313" key="5">
    <source>
        <dbReference type="Proteomes" id="UP000019276"/>
    </source>
</evidence>
<dbReference type="STRING" id="1328313.DS2_12368"/>
<dbReference type="InterPro" id="IPR036291">
    <property type="entry name" value="NAD(P)-bd_dom_sf"/>
</dbReference>
<dbReference type="SUPFAM" id="SSF51735">
    <property type="entry name" value="NAD(P)-binding Rossmann-fold domains"/>
    <property type="match status" value="1"/>
</dbReference>
<dbReference type="GO" id="GO:0016616">
    <property type="term" value="F:oxidoreductase activity, acting on the CH-OH group of donors, NAD or NADP as acceptor"/>
    <property type="evidence" value="ECO:0007669"/>
    <property type="project" value="TreeGrafter"/>
</dbReference>
<name>W7QBU4_9ALTE</name>